<protein>
    <submittedName>
        <fullName evidence="1">Uncharacterized protein</fullName>
    </submittedName>
</protein>
<dbReference type="EMBL" id="VHSH01000006">
    <property type="protein sequence ID" value="TQV78489.1"/>
    <property type="molecule type" value="Genomic_DNA"/>
</dbReference>
<dbReference type="RefSeq" id="WP_142897822.1">
    <property type="nucleotide sequence ID" value="NZ_ML660057.1"/>
</dbReference>
<sequence length="684" mass="74247">MLAFVGFILLGATAFGQETDDTQKLDGTAQDQWTATLAPAKNGDSYGPLEEIVIRIPDDVPFEILLRLGLEVDAIDVTPLLAFEDQSFTYRPQQALEPGEHELRMIELTPDGEVIARGSWVLFVSGDAGIADVSPDVDPFSLSATNSVEFSQRLDDKGFSNQPARGQVSGGGYADTAYSAGRWSVTGNANYLLETQKARSSTGRRFDLGEYNFNTRFDGEDIFGQVALGHQSLDIDNYIMSNYSRRGLSASLGSADEMIAVTGFSFLPESTVGSENITGLGDSDNRLMGFQATAHPVPAWGQDFSVTGIYYNGQGSNGGFGIGGDTIVNEGDGWGVTVEHFLFERSLQLTGQYARSNFEQGDVVVGEDEAQGDAWSFAAAYTPFQSEEIGGEYLSVTIGAQYERVDTFFNSLANSSLAADRESVLLYSDINWGSVSANAQALYQTNNVDDLEELPTERLSSYQFSANYYPTIDPPAEGETDWFGQPFLNLNAGTAGNKRIKTPEAYLGTDTDNQNYSVTLGGGSSYGAWGWQLSETFSGFLDRTNQSSDSTNYMTDVSANWAVSDAVQVNSGVQWSRFKDKMFDTRTNSINLNLGLQAEIIPETLNTALNYNLNLLTGDGDTPDNTIANGEIVWTILPPTENYVGVALAFQGLVENRDGNSDKSFDGTDWQAFGLLRISAPVSY</sequence>
<name>A0A545TMN5_9PROT</name>
<reference evidence="1 2" key="1">
    <citation type="submission" date="2019-06" db="EMBL/GenBank/DDBJ databases">
        <title>Whole genome sequence for Rhodospirillaceae sp. R148.</title>
        <authorList>
            <person name="Wang G."/>
        </authorList>
    </citation>
    <scope>NUCLEOTIDE SEQUENCE [LARGE SCALE GENOMIC DNA]</scope>
    <source>
        <strain evidence="1 2">R148</strain>
    </source>
</reference>
<evidence type="ECO:0000313" key="2">
    <source>
        <dbReference type="Proteomes" id="UP000315252"/>
    </source>
</evidence>
<comment type="caution">
    <text evidence="1">The sequence shown here is derived from an EMBL/GenBank/DDBJ whole genome shotgun (WGS) entry which is preliminary data.</text>
</comment>
<dbReference type="OrthoDB" id="8477588at2"/>
<accession>A0A545TMN5</accession>
<gene>
    <name evidence="1" type="ORF">FKG95_18175</name>
</gene>
<organism evidence="1 2">
    <name type="scientific">Denitrobaculum tricleocarpae</name>
    <dbReference type="NCBI Taxonomy" id="2591009"/>
    <lineage>
        <taxon>Bacteria</taxon>
        <taxon>Pseudomonadati</taxon>
        <taxon>Pseudomonadota</taxon>
        <taxon>Alphaproteobacteria</taxon>
        <taxon>Rhodospirillales</taxon>
        <taxon>Rhodospirillaceae</taxon>
        <taxon>Denitrobaculum</taxon>
    </lineage>
</organism>
<evidence type="ECO:0000313" key="1">
    <source>
        <dbReference type="EMBL" id="TQV78489.1"/>
    </source>
</evidence>
<keyword evidence="2" id="KW-1185">Reference proteome</keyword>
<dbReference type="AlphaFoldDB" id="A0A545TMN5"/>
<dbReference type="Proteomes" id="UP000315252">
    <property type="component" value="Unassembled WGS sequence"/>
</dbReference>
<proteinExistence type="predicted"/>